<gene>
    <name evidence="2" type="ORF">QTJ16_006887</name>
</gene>
<feature type="compositionally biased region" description="Acidic residues" evidence="1">
    <location>
        <begin position="283"/>
        <end position="293"/>
    </location>
</feature>
<accession>A0AAD9SU10</accession>
<organism evidence="2 3">
    <name type="scientific">Diplocarpon rosae</name>
    <dbReference type="NCBI Taxonomy" id="946125"/>
    <lineage>
        <taxon>Eukaryota</taxon>
        <taxon>Fungi</taxon>
        <taxon>Dikarya</taxon>
        <taxon>Ascomycota</taxon>
        <taxon>Pezizomycotina</taxon>
        <taxon>Leotiomycetes</taxon>
        <taxon>Helotiales</taxon>
        <taxon>Drepanopezizaceae</taxon>
        <taxon>Diplocarpon</taxon>
    </lineage>
</organism>
<proteinExistence type="predicted"/>
<feature type="region of interest" description="Disordered" evidence="1">
    <location>
        <begin position="1"/>
        <end position="49"/>
    </location>
</feature>
<name>A0AAD9SU10_9HELO</name>
<comment type="caution">
    <text evidence="2">The sequence shown here is derived from an EMBL/GenBank/DDBJ whole genome shotgun (WGS) entry which is preliminary data.</text>
</comment>
<dbReference type="EMBL" id="JAUBYV010000012">
    <property type="protein sequence ID" value="KAK2623706.1"/>
    <property type="molecule type" value="Genomic_DNA"/>
</dbReference>
<dbReference type="AlphaFoldDB" id="A0AAD9SU10"/>
<feature type="region of interest" description="Disordered" evidence="1">
    <location>
        <begin position="250"/>
        <end position="302"/>
    </location>
</feature>
<dbReference type="Proteomes" id="UP001285354">
    <property type="component" value="Unassembled WGS sequence"/>
</dbReference>
<keyword evidence="3" id="KW-1185">Reference proteome</keyword>
<evidence type="ECO:0000313" key="3">
    <source>
        <dbReference type="Proteomes" id="UP001285354"/>
    </source>
</evidence>
<reference evidence="2" key="1">
    <citation type="submission" date="2023-06" db="EMBL/GenBank/DDBJ databases">
        <title>Draft genome of Marssonina rosae.</title>
        <authorList>
            <person name="Cheng Q."/>
        </authorList>
    </citation>
    <scope>NUCLEOTIDE SEQUENCE</scope>
    <source>
        <strain evidence="2">R4</strain>
    </source>
</reference>
<evidence type="ECO:0000256" key="1">
    <source>
        <dbReference type="SAM" id="MobiDB-lite"/>
    </source>
</evidence>
<sequence>MRRVPQPAEVEEEDPATGEARPNTRASASYSARKERGAEQDRGRRRRSKSPLLLYMQSKHLGPVQDVAAWNSHALTIAAGEHEDNAEVWREVGGRVVFFKDRVITGETKTYVDREILISARDLSRQNPDLIIAQRVYAANGSVRLKAHRLLFGPRIALETPYAFAQLGDEIPGVGCPDLHCTFRAAPNWASQRGAPDGPARDEYLAVDVPPTDAGGDRQIVYDLDQKRIVGPGDPRPRVGIELSASELFPKSADSSGPRALVPTGPMSCYPSPPASRKRRLSDEEEEEEEEEKEERRLCREPRKVGVKLVGMGRRTASGGARGDIYVDFILRE</sequence>
<protein>
    <submittedName>
        <fullName evidence="2">Uncharacterized protein</fullName>
    </submittedName>
</protein>
<evidence type="ECO:0000313" key="2">
    <source>
        <dbReference type="EMBL" id="KAK2623706.1"/>
    </source>
</evidence>
<feature type="compositionally biased region" description="Basic and acidic residues" evidence="1">
    <location>
        <begin position="32"/>
        <end position="42"/>
    </location>
</feature>